<dbReference type="RefSeq" id="WP_116877592.1">
    <property type="nucleotide sequence ID" value="NZ_CP031733.1"/>
</dbReference>
<dbReference type="AlphaFoldDB" id="A0A372KNE5"/>
<dbReference type="EMBL" id="QVQZ01000003">
    <property type="protein sequence ID" value="RFU53820.1"/>
    <property type="molecule type" value="Genomic_DNA"/>
</dbReference>
<dbReference type="EMBL" id="QVQY01000007">
    <property type="protein sequence ID" value="RFU51306.1"/>
    <property type="molecule type" value="Genomic_DNA"/>
</dbReference>
<sequence length="222" mass="24531">MTDSIIIYSQKNKLVFYLFISLAFSAAGLFMLFYTDQISSSAFARVVFLGSSALIKIAGILISLLSGAAAFRYLKFLFDSRPLLLVNQEGISDYSSLSAIGFIPWEDIAEVQLTDYSNNLFISLVLKEDEPYLAKMNWLQKRMSKINQSMTASESGTPSPLIFISLSASKAEPQTVFQQIKPAIQTVGKIIKPRGIQNSFAANINQLSAFCSAESRFFLAKA</sequence>
<dbReference type="Proteomes" id="UP000264056">
    <property type="component" value="Unassembled WGS sequence"/>
</dbReference>
<dbReference type="Proteomes" id="UP000262901">
    <property type="component" value="Unassembled WGS sequence"/>
</dbReference>
<accession>A0A372KNE5</accession>
<reference evidence="4 6" key="2">
    <citation type="submission" date="2018-08" db="EMBL/GenBank/DDBJ databases">
        <title>Draft genome of Streptococcus sp. nov. Z1.</title>
        <authorList>
            <person name="Tian Z."/>
        </authorList>
    </citation>
    <scope>NUCLEOTIDE SEQUENCE [LARGE SCALE GENOMIC DNA]</scope>
    <source>
        <strain evidence="4">Z1</strain>
        <strain evidence="6">Z1(2018)</strain>
    </source>
</reference>
<gene>
    <name evidence="2" type="ORF">DDV21_001265</name>
    <name evidence="3" type="ORF">DDV22_03920</name>
    <name evidence="4" type="ORF">DDV23_02830</name>
</gene>
<evidence type="ECO:0000313" key="4">
    <source>
        <dbReference type="EMBL" id="RFU53820.1"/>
    </source>
</evidence>
<protein>
    <submittedName>
        <fullName evidence="4">Uncharacterized protein</fullName>
    </submittedName>
</protein>
<accession>A0A346N9V1</accession>
<dbReference type="OrthoDB" id="4764283at2"/>
<feature type="transmembrane region" description="Helical" evidence="1">
    <location>
        <begin position="46"/>
        <end position="71"/>
    </location>
</feature>
<organism evidence="4 6">
    <name type="scientific">Streptococcus chenjunshii</name>
    <dbReference type="NCBI Taxonomy" id="2173853"/>
    <lineage>
        <taxon>Bacteria</taxon>
        <taxon>Bacillati</taxon>
        <taxon>Bacillota</taxon>
        <taxon>Bacilli</taxon>
        <taxon>Lactobacillales</taxon>
        <taxon>Streptococcaceae</taxon>
        <taxon>Streptococcus</taxon>
    </lineage>
</organism>
<evidence type="ECO:0000313" key="3">
    <source>
        <dbReference type="EMBL" id="RFU51306.1"/>
    </source>
</evidence>
<evidence type="ECO:0000313" key="5">
    <source>
        <dbReference type="Proteomes" id="UP000246115"/>
    </source>
</evidence>
<feature type="transmembrane region" description="Helical" evidence="1">
    <location>
        <begin position="14"/>
        <end position="34"/>
    </location>
</feature>
<reference evidence="3 7" key="1">
    <citation type="submission" date="2018-08" db="EMBL/GenBank/DDBJ databases">
        <title>Draft genome of Streptococcus sp .nov. Z2.</title>
        <authorList>
            <person name="Tian Z."/>
        </authorList>
    </citation>
    <scope>NUCLEOTIDE SEQUENCE [LARGE SCALE GENOMIC DNA]</scope>
    <source>
        <strain evidence="3 7">Z2</strain>
    </source>
</reference>
<dbReference type="Proteomes" id="UP000246115">
    <property type="component" value="Chromosome"/>
</dbReference>
<dbReference type="NCBIfam" id="NF041635">
    <property type="entry name" value="STM3941_fam"/>
    <property type="match status" value="1"/>
</dbReference>
<reference evidence="2" key="4">
    <citation type="journal article" date="2019" name="Int. J. Syst. Evol. Microbiol.">
        <title>Streptococcus chenjunshii sp. nov. isolated from feces of Tibetan antelopes.</title>
        <authorList>
            <person name="Tian Z."/>
            <person name="Lu S."/>
            <person name="Jin D."/>
            <person name="Yang J."/>
            <person name="Pu J."/>
            <person name="Lai X.H."/>
            <person name="Bai X.N."/>
            <person name="Wu X.M."/>
            <person name="Li J."/>
            <person name="Wang S."/>
            <person name="Xu J."/>
        </authorList>
    </citation>
    <scope>NUCLEOTIDE SEQUENCE</scope>
    <source>
        <strain evidence="2">Z15</strain>
    </source>
</reference>
<proteinExistence type="predicted"/>
<keyword evidence="1" id="KW-0472">Membrane</keyword>
<dbReference type="EMBL" id="CP031733">
    <property type="protein sequence ID" value="AXQ77796.1"/>
    <property type="molecule type" value="Genomic_DNA"/>
</dbReference>
<evidence type="ECO:0000313" key="2">
    <source>
        <dbReference type="EMBL" id="AXQ77796.1"/>
    </source>
</evidence>
<name>A0A372KNE5_9STRE</name>
<keyword evidence="1" id="KW-1133">Transmembrane helix</keyword>
<reference evidence="5" key="3">
    <citation type="submission" date="2018-08" db="EMBL/GenBank/DDBJ databases">
        <title>Streptococcus chenjunshii sp. nov., isolated from stools sample of the Tibetan antelope in the Qinghai-Tibet plateau, China.</title>
        <authorList>
            <person name="Tian Z."/>
        </authorList>
    </citation>
    <scope>NUCLEOTIDE SEQUENCE [LARGE SCALE GENOMIC DNA]</scope>
    <source>
        <strain evidence="5">Z15</strain>
    </source>
</reference>
<evidence type="ECO:0000256" key="1">
    <source>
        <dbReference type="SAM" id="Phobius"/>
    </source>
</evidence>
<evidence type="ECO:0000313" key="7">
    <source>
        <dbReference type="Proteomes" id="UP000264056"/>
    </source>
</evidence>
<dbReference type="InterPro" id="IPR048136">
    <property type="entry name" value="STM3941-like"/>
</dbReference>
<dbReference type="KEGG" id="schj:DDV21_001265"/>
<evidence type="ECO:0000313" key="6">
    <source>
        <dbReference type="Proteomes" id="UP000262901"/>
    </source>
</evidence>
<keyword evidence="7" id="KW-1185">Reference proteome</keyword>
<keyword evidence="1" id="KW-0812">Transmembrane</keyword>